<keyword evidence="1" id="KW-0812">Transmembrane</keyword>
<feature type="non-terminal residue" evidence="2">
    <location>
        <position position="1"/>
    </location>
</feature>
<evidence type="ECO:0000313" key="3">
    <source>
        <dbReference type="Proteomes" id="UP001445076"/>
    </source>
</evidence>
<dbReference type="EMBL" id="JARKIK010000003">
    <property type="protein sequence ID" value="KAK8753306.1"/>
    <property type="molecule type" value="Genomic_DNA"/>
</dbReference>
<evidence type="ECO:0000313" key="2">
    <source>
        <dbReference type="EMBL" id="KAK8753306.1"/>
    </source>
</evidence>
<protein>
    <recommendedName>
        <fullName evidence="4">Fibronectin type-III domain-containing protein</fullName>
    </recommendedName>
</protein>
<dbReference type="EMBL" id="JARKIK010000003">
    <property type="protein sequence ID" value="KAK8753309.1"/>
    <property type="molecule type" value="Genomic_DNA"/>
</dbReference>
<reference evidence="2 3" key="1">
    <citation type="journal article" date="2024" name="BMC Genomics">
        <title>Genome assembly of redclaw crayfish (Cherax quadricarinatus) provides insights into its immune adaptation and hypoxia tolerance.</title>
        <authorList>
            <person name="Liu Z."/>
            <person name="Zheng J."/>
            <person name="Li H."/>
            <person name="Fang K."/>
            <person name="Wang S."/>
            <person name="He J."/>
            <person name="Zhou D."/>
            <person name="Weng S."/>
            <person name="Chi M."/>
            <person name="Gu Z."/>
            <person name="He J."/>
            <person name="Li F."/>
            <person name="Wang M."/>
        </authorList>
    </citation>
    <scope>NUCLEOTIDE SEQUENCE [LARGE SCALE GENOMIC DNA]</scope>
    <source>
        <strain evidence="2">ZL_2023a</strain>
    </source>
</reference>
<accession>A0AAW0YPA1</accession>
<dbReference type="EMBL" id="JARKIK010000003">
    <property type="protein sequence ID" value="KAK8753307.1"/>
    <property type="molecule type" value="Genomic_DNA"/>
</dbReference>
<evidence type="ECO:0008006" key="4">
    <source>
        <dbReference type="Google" id="ProtNLM"/>
    </source>
</evidence>
<dbReference type="AlphaFoldDB" id="A0AAW0YPA1"/>
<proteinExistence type="predicted"/>
<evidence type="ECO:0000256" key="1">
    <source>
        <dbReference type="SAM" id="Phobius"/>
    </source>
</evidence>
<reference evidence="2" key="2">
    <citation type="submission" date="2024-01" db="EMBL/GenBank/DDBJ databases">
        <authorList>
            <person name="He J."/>
            <person name="Wang M."/>
            <person name="Zheng J."/>
            <person name="Liu Z."/>
        </authorList>
    </citation>
    <scope>NUCLEOTIDE SEQUENCE</scope>
    <source>
        <strain evidence="2">ZL_2023a</strain>
        <tissue evidence="2">Muscle</tissue>
    </source>
</reference>
<keyword evidence="1" id="KW-1133">Transmembrane helix</keyword>
<gene>
    <name evidence="2" type="ORF">OTU49_003810</name>
</gene>
<dbReference type="Proteomes" id="UP001445076">
    <property type="component" value="Unassembled WGS sequence"/>
</dbReference>
<organism evidence="2 3">
    <name type="scientific">Cherax quadricarinatus</name>
    <name type="common">Australian red claw crayfish</name>
    <dbReference type="NCBI Taxonomy" id="27406"/>
    <lineage>
        <taxon>Eukaryota</taxon>
        <taxon>Metazoa</taxon>
        <taxon>Ecdysozoa</taxon>
        <taxon>Arthropoda</taxon>
        <taxon>Crustacea</taxon>
        <taxon>Multicrustacea</taxon>
        <taxon>Malacostraca</taxon>
        <taxon>Eumalacostraca</taxon>
        <taxon>Eucarida</taxon>
        <taxon>Decapoda</taxon>
        <taxon>Pleocyemata</taxon>
        <taxon>Astacidea</taxon>
        <taxon>Parastacoidea</taxon>
        <taxon>Parastacidae</taxon>
        <taxon>Cherax</taxon>
    </lineage>
</organism>
<comment type="caution">
    <text evidence="2">The sequence shown here is derived from an EMBL/GenBank/DDBJ whole genome shotgun (WGS) entry which is preliminary data.</text>
</comment>
<keyword evidence="1" id="KW-0472">Membrane</keyword>
<name>A0AAW0YPA1_CHEQU</name>
<keyword evidence="3" id="KW-1185">Reference proteome</keyword>
<sequence>GRVQGTEHWKASPVERDSLDQTISGMDPRRAYEIRMVAKDGPYETPSDIILIPPSEEFEEPTVGAVMEETNPILWTWFIIAVLVAVTMICIVFFSMWVYSQRLARVAELRAALYEGYEPAQPEPVKKEVDVEAAKPPPAQEDAVEDEMTANFQRKQLAAMMKRQETVQSVDSFASHDDDFAEYGDESMAIDLLSSVSLVTNPRHQRPPPAPRT</sequence>
<feature type="transmembrane region" description="Helical" evidence="1">
    <location>
        <begin position="74"/>
        <end position="99"/>
    </location>
</feature>